<sequence>MLKRLSSAEVQALDPKDLEAYQLKLMEEDSFDVTEILEKNPPKPNGGSIDILRPALVDKEDPTKGWTVYGLFSNEFSKLEEVTLDDIIKNVKARIESPEGMLCEVGARPPIDKEKYQATANGVKGYKQLIVAHFNNREARIGCRVVDIRLGRSGIHVTFIPEGDKAELVEKWIKDPKVSLRMYPRFGYNTKLEQEFITFDLDKEILLP</sequence>
<keyword evidence="2" id="KW-1185">Reference proteome</keyword>
<gene>
    <name evidence="1" type="ORF">Aphrodite1_0124</name>
</gene>
<accession>A0A2I7QI00</accession>
<proteinExistence type="predicted"/>
<dbReference type="OrthoDB" id="22121at10239"/>
<evidence type="ECO:0000313" key="2">
    <source>
        <dbReference type="Proteomes" id="UP000240536"/>
    </source>
</evidence>
<dbReference type="Proteomes" id="UP000240536">
    <property type="component" value="Segment"/>
</dbReference>
<name>A0A2I7QI00_9CAUD</name>
<protein>
    <submittedName>
        <fullName evidence="1">Uncharacterized protein</fullName>
    </submittedName>
</protein>
<reference evidence="2" key="1">
    <citation type="submission" date="2017-12" db="EMBL/GenBank/DDBJ databases">
        <title>Phage resistance in Vibrio sp. unravels a complex metabolic adaptation strategy.</title>
        <authorList>
            <person name="Skliros D."/>
            <person name="Kalatzis P.G."/>
            <person name="Katharios P."/>
            <person name="Flemetakis E."/>
        </authorList>
    </citation>
    <scope>NUCLEOTIDE SEQUENCE [LARGE SCALE GENOMIC DNA]</scope>
</reference>
<dbReference type="EMBL" id="MG720308">
    <property type="protein sequence ID" value="AUR81026.1"/>
    <property type="molecule type" value="Genomic_DNA"/>
</dbReference>
<evidence type="ECO:0000313" key="1">
    <source>
        <dbReference type="EMBL" id="AUR81026.1"/>
    </source>
</evidence>
<organism evidence="1 2">
    <name type="scientific">Vibrio phage Aphrodite1</name>
    <dbReference type="NCBI Taxonomy" id="2070057"/>
    <lineage>
        <taxon>Viruses</taxon>
        <taxon>Duplodnaviria</taxon>
        <taxon>Heunggongvirae</taxon>
        <taxon>Uroviricota</taxon>
        <taxon>Caudoviricetes</taxon>
        <taxon>Chimalliviridae</taxon>
        <taxon>Gorgonvirinae</taxon>
        <taxon>Aphroditevirus</taxon>
        <taxon>Aphroditevirus aphrodite1</taxon>
    </lineage>
</organism>